<dbReference type="Proteomes" id="UP001362999">
    <property type="component" value="Unassembled WGS sequence"/>
</dbReference>
<accession>A0AAW0BBB8</accession>
<dbReference type="Gene3D" id="2.170.270.10">
    <property type="entry name" value="SET domain"/>
    <property type="match status" value="1"/>
</dbReference>
<dbReference type="PROSITE" id="PS50280">
    <property type="entry name" value="SET"/>
    <property type="match status" value="1"/>
</dbReference>
<name>A0AAW0BBB8_9AGAR</name>
<dbReference type="Pfam" id="PF12660">
    <property type="entry name" value="zf-TFIIIC"/>
    <property type="match status" value="1"/>
</dbReference>
<dbReference type="InterPro" id="IPR046341">
    <property type="entry name" value="SET_dom_sf"/>
</dbReference>
<evidence type="ECO:0000259" key="1">
    <source>
        <dbReference type="PROSITE" id="PS50280"/>
    </source>
</evidence>
<dbReference type="SUPFAM" id="SSF82199">
    <property type="entry name" value="SET domain"/>
    <property type="match status" value="1"/>
</dbReference>
<proteinExistence type="predicted"/>
<dbReference type="SUPFAM" id="SSF50978">
    <property type="entry name" value="WD40 repeat-like"/>
    <property type="match status" value="1"/>
</dbReference>
<gene>
    <name evidence="2" type="ORF">R3P38DRAFT_3356948</name>
</gene>
<keyword evidence="3" id="KW-1185">Reference proteome</keyword>
<dbReference type="InterPro" id="IPR001214">
    <property type="entry name" value="SET_dom"/>
</dbReference>
<dbReference type="InterPro" id="IPR050869">
    <property type="entry name" value="H3K4_H4K5_MeTrfase"/>
</dbReference>
<dbReference type="PANTHER" id="PTHR12197">
    <property type="entry name" value="HISTONE-LYSINE N-METHYLTRANSFERASE SMYD"/>
    <property type="match status" value="1"/>
</dbReference>
<dbReference type="GO" id="GO:0005634">
    <property type="term" value="C:nucleus"/>
    <property type="evidence" value="ECO:0007669"/>
    <property type="project" value="TreeGrafter"/>
</dbReference>
<dbReference type="Gene3D" id="2.130.10.10">
    <property type="entry name" value="YVTN repeat-like/Quinoprotein amine dehydrogenase"/>
    <property type="match status" value="1"/>
</dbReference>
<dbReference type="AlphaFoldDB" id="A0AAW0BBB8"/>
<comment type="caution">
    <text evidence="2">The sequence shown here is derived from an EMBL/GenBank/DDBJ whole genome shotgun (WGS) entry which is preliminary data.</text>
</comment>
<dbReference type="EMBL" id="JAWWNJ010000036">
    <property type="protein sequence ID" value="KAK7023144.1"/>
    <property type="molecule type" value="Genomic_DNA"/>
</dbReference>
<dbReference type="InterPro" id="IPR015943">
    <property type="entry name" value="WD40/YVTN_repeat-like_dom_sf"/>
</dbReference>
<dbReference type="InterPro" id="IPR024761">
    <property type="entry name" value="TFIIIC_delta_N"/>
</dbReference>
<dbReference type="InterPro" id="IPR024764">
    <property type="entry name" value="TFIIIC_Znf"/>
</dbReference>
<dbReference type="Pfam" id="PF12657">
    <property type="entry name" value="TFIIIC_delta"/>
    <property type="match status" value="1"/>
</dbReference>
<evidence type="ECO:0000313" key="3">
    <source>
        <dbReference type="Proteomes" id="UP001362999"/>
    </source>
</evidence>
<sequence>MPANTFRCPIYTSLTVPVVACVPSATAFQWSADGQACFLTKTALYIMTPDHGLNFEPTTAIKAIPGKQDGVEPIGWYRTLIQFDRAVEYLWPEHSQDWSAISLGSVDIALWAVTLSPSNISAEAGCIVAALTSSMDVTLWTAGRNGIKGEWIKVFDITPFLLNHFSEETNAVRALKSQIISIHWSRQADFGLTPTPPLNGSLLVAGNRAGMLMFFRYRNAGVELVQTTNVSKHWVVCVSVSSWALAAHEQCDAYVAYATDDGVVGVLNIKQTLEHTPSMSPFGLNLSIRLEVDNAPYQVCPVDQRPCTALQWIEISGSLILVYHKVGVVYLWRPTNTTDEWSGLRTLRIVRQSNLSAATSPFHPLSGMHYIRGRDALVFCLFDGSFHVVHSVSTNPSWIPTDPEDDISTQKLSLTARSIFARAEAGPVDAELENRVSGMTSYDGSATVTWVHEANRPGDFSYKHDSKHNSIFLVARMWNDTNDEGLLQNLFDVLLNCRYSSGFSPAHLLRPIFYNLHPKKLNQLLPRILNILAPDIVDHSTNIIIEPWTGELNPEMRKEFRDSLVRHLYGFDVMLSLRMRLSLADFAWKSSDSQEKRDQCGQTAQTLLNAISHRVLRTIIRHVQAVVPCIKPNDVPFVLRLVIQSFLSNSPDDLKSDGQRLTDALHNTDLVESVQDTGLNEACPACGEDVPLQTITNGVCPRGHSWTRCSITTFILSTPRVQTCVGCSRKAFLPPSRREASTTEEWLPEAGRGWIVEELLEARMESDLFRRQATWYGGRGLFATQSVSKGTLLHTCPFPYASVIYRVFRKEVCGLCFAYAFDAGRNAWKIKLDNGTGIWFCSETCRDRWIRDENSEIVPAMNAAIDKLVKMTEKKQRSVAADSARIFTEIPKVESLTQNFIDEAWATAENSPLGATPLHTLSEMESDTVRFVLSAVLRRHAEDSGTQKTMPSPLESWPALLELQNNELHFYRARPHALPSNLRVYVFIRRIVLTGVPALAAYVATSGTVRAVLARDPGNVFGMYEMNEQGDSEMLGWCMYVSASYFNHDCAPNVRKKRVGRELHFFATREIAPGEELCTNYIDIKDTVTDRRKELAASWYFDCVCDRCKRDLGAIDDK</sequence>
<feature type="domain" description="SET" evidence="1">
    <location>
        <begin position="758"/>
        <end position="1082"/>
    </location>
</feature>
<evidence type="ECO:0000313" key="2">
    <source>
        <dbReference type="EMBL" id="KAK7023144.1"/>
    </source>
</evidence>
<reference evidence="2 3" key="1">
    <citation type="journal article" date="2024" name="J Genomics">
        <title>Draft genome sequencing and assembly of Favolaschia claudopus CIRM-BRFM 2984 isolated from oak limbs.</title>
        <authorList>
            <person name="Navarro D."/>
            <person name="Drula E."/>
            <person name="Chaduli D."/>
            <person name="Cazenave R."/>
            <person name="Ahrendt S."/>
            <person name="Wang J."/>
            <person name="Lipzen A."/>
            <person name="Daum C."/>
            <person name="Barry K."/>
            <person name="Grigoriev I.V."/>
            <person name="Favel A."/>
            <person name="Rosso M.N."/>
            <person name="Martin F."/>
        </authorList>
    </citation>
    <scope>NUCLEOTIDE SEQUENCE [LARGE SCALE GENOMIC DNA]</scope>
    <source>
        <strain evidence="2 3">CIRM-BRFM 2984</strain>
    </source>
</reference>
<organism evidence="2 3">
    <name type="scientific">Favolaschia claudopus</name>
    <dbReference type="NCBI Taxonomy" id="2862362"/>
    <lineage>
        <taxon>Eukaryota</taxon>
        <taxon>Fungi</taxon>
        <taxon>Dikarya</taxon>
        <taxon>Basidiomycota</taxon>
        <taxon>Agaricomycotina</taxon>
        <taxon>Agaricomycetes</taxon>
        <taxon>Agaricomycetidae</taxon>
        <taxon>Agaricales</taxon>
        <taxon>Marasmiineae</taxon>
        <taxon>Mycenaceae</taxon>
        <taxon>Favolaschia</taxon>
    </lineage>
</organism>
<dbReference type="PANTHER" id="PTHR12197:SF294">
    <property type="entry name" value="POTENTIAL PROTEIN LYSINE METHYLTRANSFERASE SET6"/>
    <property type="match status" value="1"/>
</dbReference>
<protein>
    <recommendedName>
        <fullName evidence="1">SET domain-containing protein</fullName>
    </recommendedName>
</protein>
<dbReference type="CDD" id="cd20071">
    <property type="entry name" value="SET_SMYD"/>
    <property type="match status" value="1"/>
</dbReference>
<dbReference type="InterPro" id="IPR036322">
    <property type="entry name" value="WD40_repeat_dom_sf"/>
</dbReference>
<dbReference type="Pfam" id="PF00856">
    <property type="entry name" value="SET"/>
    <property type="match status" value="1"/>
</dbReference>